<comment type="function">
    <text evidence="8 9">Required for the first step of histidine biosynthesis. May allow the feedback regulation of ATP phosphoribosyltransferase activity by histidine.</text>
</comment>
<dbReference type="GO" id="GO:0000105">
    <property type="term" value="P:L-histidine biosynthetic process"/>
    <property type="evidence" value="ECO:0007669"/>
    <property type="project" value="UniProtKB-UniRule"/>
</dbReference>
<feature type="binding site" evidence="10">
    <location>
        <position position="111"/>
    </location>
    <ligand>
        <name>L-histidine</name>
        <dbReference type="ChEBI" id="CHEBI:57595"/>
    </ligand>
</feature>
<dbReference type="GO" id="GO:0005737">
    <property type="term" value="C:cytoplasm"/>
    <property type="evidence" value="ECO:0007669"/>
    <property type="project" value="UniProtKB-SubCell"/>
</dbReference>
<dbReference type="SUPFAM" id="SSF55681">
    <property type="entry name" value="Class II aaRS and biotin synthetases"/>
    <property type="match status" value="1"/>
</dbReference>
<comment type="subunit">
    <text evidence="9">Heteromultimer composed of HisG and HisZ subunits.</text>
</comment>
<dbReference type="EMBL" id="DVLW01000152">
    <property type="protein sequence ID" value="HIT94635.1"/>
    <property type="molecule type" value="Genomic_DNA"/>
</dbReference>
<keyword evidence="12" id="KW-0808">Transferase</keyword>
<comment type="subcellular location">
    <subcellularLocation>
        <location evidence="1 9">Cytoplasm</location>
    </subcellularLocation>
</comment>
<evidence type="ECO:0000259" key="11">
    <source>
        <dbReference type="PROSITE" id="PS50862"/>
    </source>
</evidence>
<dbReference type="PANTHER" id="PTHR43707:SF6">
    <property type="entry name" value="ATP PHOSPHORIBOSYLTRANSFERASE REGULATORY SUBUNIT"/>
    <property type="match status" value="1"/>
</dbReference>
<feature type="domain" description="Aminoacyl-transfer RNA synthetases class-II family profile" evidence="11">
    <location>
        <begin position="26"/>
        <end position="333"/>
    </location>
</feature>
<dbReference type="GO" id="GO:0006427">
    <property type="term" value="P:histidyl-tRNA aminoacylation"/>
    <property type="evidence" value="ECO:0007669"/>
    <property type="project" value="TreeGrafter"/>
</dbReference>
<dbReference type="PANTHER" id="PTHR43707">
    <property type="entry name" value="HISTIDYL-TRNA SYNTHETASE"/>
    <property type="match status" value="1"/>
</dbReference>
<gene>
    <name evidence="9 12" type="primary">hisZ</name>
    <name evidence="12" type="ORF">IAC43_05580</name>
</gene>
<name>A0A9D1H6I0_9FIRM</name>
<dbReference type="GO" id="GO:0016757">
    <property type="term" value="F:glycosyltransferase activity"/>
    <property type="evidence" value="ECO:0007669"/>
    <property type="project" value="UniProtKB-KW"/>
</dbReference>
<dbReference type="InterPro" id="IPR041715">
    <property type="entry name" value="HisRS-like_core"/>
</dbReference>
<dbReference type="Proteomes" id="UP000824160">
    <property type="component" value="Unassembled WGS sequence"/>
</dbReference>
<sequence length="396" mass="44547">MNQNRLITPEGTRDLLFEDCISRHLVESKIKDVLVPRGFSEVITPALEFYDVFSPENHGIPQENMYKLVDMKGRLMAVKPDLTMPIARLACTRLRDHPLPLRLYYNQNAYRINPADSGHSDEVDQIGIEVIGVGGRRADLEALDLAIRSMESCGLNNYRIEIGHIGVFNALTARLKLDARHKEQLRELIMTKNYPALNDQMDRMKDMQTAAALKRLPALFGGEEVLDELKTLVDDEEINRVVDYLRSLLADLKELGADRHISLDLGIVGRNEYYTGIVFQGYTEGIGDTVLTGGRYDTLLSDYGMDLPAIGFGIDVDAVARVVRREMSFQMLPDVLVFPYPGFEVKAMKEIQKLISMGFQAEFCICETSDEAKTYAAGKGIPTLYFVGEDIVEVRV</sequence>
<dbReference type="GO" id="GO:0004821">
    <property type="term" value="F:histidine-tRNA ligase activity"/>
    <property type="evidence" value="ECO:0007669"/>
    <property type="project" value="TreeGrafter"/>
</dbReference>
<reference evidence="12" key="1">
    <citation type="submission" date="2020-10" db="EMBL/GenBank/DDBJ databases">
        <authorList>
            <person name="Gilroy R."/>
        </authorList>
    </citation>
    <scope>NUCLEOTIDE SEQUENCE</scope>
    <source>
        <strain evidence="12">ChiBcec7-5410</strain>
    </source>
</reference>
<keyword evidence="6 9" id="KW-0028">Amino-acid biosynthesis</keyword>
<evidence type="ECO:0000256" key="8">
    <source>
        <dbReference type="ARBA" id="ARBA00025246"/>
    </source>
</evidence>
<reference evidence="12" key="2">
    <citation type="journal article" date="2021" name="PeerJ">
        <title>Extensive microbial diversity within the chicken gut microbiome revealed by metagenomics and culture.</title>
        <authorList>
            <person name="Gilroy R."/>
            <person name="Ravi A."/>
            <person name="Getino M."/>
            <person name="Pursley I."/>
            <person name="Horton D.L."/>
            <person name="Alikhan N.F."/>
            <person name="Baker D."/>
            <person name="Gharbi K."/>
            <person name="Hall N."/>
            <person name="Watson M."/>
            <person name="Adriaenssens E.M."/>
            <person name="Foster-Nyarko E."/>
            <person name="Jarju S."/>
            <person name="Secka A."/>
            <person name="Antonio M."/>
            <person name="Oren A."/>
            <person name="Chaudhuri R.R."/>
            <person name="La Ragione R."/>
            <person name="Hildebrand F."/>
            <person name="Pallen M.J."/>
        </authorList>
    </citation>
    <scope>NUCLEOTIDE SEQUENCE</scope>
    <source>
        <strain evidence="12">ChiBcec7-5410</strain>
    </source>
</reference>
<evidence type="ECO:0000313" key="13">
    <source>
        <dbReference type="Proteomes" id="UP000824160"/>
    </source>
</evidence>
<keyword evidence="5 9" id="KW-0963">Cytoplasm</keyword>
<dbReference type="InterPro" id="IPR006195">
    <property type="entry name" value="aa-tRNA-synth_II"/>
</dbReference>
<keyword evidence="7 9" id="KW-0368">Histidine biosynthesis</keyword>
<feature type="binding site" evidence="10">
    <location>
        <position position="125"/>
    </location>
    <ligand>
        <name>L-histidine</name>
        <dbReference type="ChEBI" id="CHEBI:57595"/>
    </ligand>
</feature>
<comment type="miscellaneous">
    <text evidence="9">This function is generally fulfilled by the C-terminal part of HisG, which is missing in some bacteria such as this one.</text>
</comment>
<dbReference type="PIRSF" id="PIRSF001549">
    <property type="entry name" value="His-tRNA_synth"/>
    <property type="match status" value="1"/>
</dbReference>
<comment type="similarity">
    <text evidence="3 9">Belongs to the class-II aminoacyl-tRNA synthetase family. HisZ subfamily.</text>
</comment>
<dbReference type="InterPro" id="IPR004516">
    <property type="entry name" value="HisRS/HisZ"/>
</dbReference>
<dbReference type="HAMAP" id="MF_00125">
    <property type="entry name" value="HisZ"/>
    <property type="match status" value="1"/>
</dbReference>
<dbReference type="InterPro" id="IPR045864">
    <property type="entry name" value="aa-tRNA-synth_II/BPL/LPL"/>
</dbReference>
<feature type="binding site" evidence="10">
    <location>
        <begin position="81"/>
        <end position="83"/>
    </location>
    <ligand>
        <name>L-histidine</name>
        <dbReference type="ChEBI" id="CHEBI:57595"/>
    </ligand>
</feature>
<evidence type="ECO:0000256" key="2">
    <source>
        <dbReference type="ARBA" id="ARBA00004667"/>
    </source>
</evidence>
<comment type="pathway">
    <text evidence="2 9">Amino-acid biosynthesis; L-histidine biosynthesis; L-histidine from 5-phospho-alpha-D-ribose 1-diphosphate: step 1/9.</text>
</comment>
<dbReference type="InterPro" id="IPR004517">
    <property type="entry name" value="HisZ"/>
</dbReference>
<evidence type="ECO:0000256" key="1">
    <source>
        <dbReference type="ARBA" id="ARBA00004496"/>
    </source>
</evidence>
<dbReference type="PROSITE" id="PS50862">
    <property type="entry name" value="AA_TRNA_LIGASE_II"/>
    <property type="match status" value="1"/>
</dbReference>
<feature type="binding site" evidence="10">
    <location>
        <position position="129"/>
    </location>
    <ligand>
        <name>L-histidine</name>
        <dbReference type="ChEBI" id="CHEBI:57595"/>
    </ligand>
</feature>
<protein>
    <recommendedName>
        <fullName evidence="4 9">ATP phosphoribosyltransferase regulatory subunit</fullName>
    </recommendedName>
</protein>
<dbReference type="Pfam" id="PF13393">
    <property type="entry name" value="tRNA-synt_His"/>
    <property type="match status" value="1"/>
</dbReference>
<feature type="binding site" evidence="10">
    <location>
        <begin position="273"/>
        <end position="274"/>
    </location>
    <ligand>
        <name>L-histidine</name>
        <dbReference type="ChEBI" id="CHEBI:57595"/>
    </ligand>
</feature>
<evidence type="ECO:0000256" key="7">
    <source>
        <dbReference type="ARBA" id="ARBA00023102"/>
    </source>
</evidence>
<evidence type="ECO:0000256" key="4">
    <source>
        <dbReference type="ARBA" id="ARBA00020397"/>
    </source>
</evidence>
<comment type="caution">
    <text evidence="12">The sequence shown here is derived from an EMBL/GenBank/DDBJ whole genome shotgun (WGS) entry which is preliminary data.</text>
</comment>
<evidence type="ECO:0000256" key="5">
    <source>
        <dbReference type="ARBA" id="ARBA00022490"/>
    </source>
</evidence>
<accession>A0A9D1H6I0</accession>
<evidence type="ECO:0000256" key="3">
    <source>
        <dbReference type="ARBA" id="ARBA00005539"/>
    </source>
</evidence>
<organism evidence="12 13">
    <name type="scientific">Candidatus Faecivivens stercoripullorum</name>
    <dbReference type="NCBI Taxonomy" id="2840805"/>
    <lineage>
        <taxon>Bacteria</taxon>
        <taxon>Bacillati</taxon>
        <taxon>Bacillota</taxon>
        <taxon>Clostridia</taxon>
        <taxon>Eubacteriales</taxon>
        <taxon>Oscillospiraceae</taxon>
        <taxon>Oscillospiraceae incertae sedis</taxon>
        <taxon>Candidatus Faecivivens</taxon>
    </lineage>
</organism>
<dbReference type="GO" id="GO:0140096">
    <property type="term" value="F:catalytic activity, acting on a protein"/>
    <property type="evidence" value="ECO:0007669"/>
    <property type="project" value="UniProtKB-ARBA"/>
</dbReference>
<dbReference type="NCBIfam" id="TIGR00443">
    <property type="entry name" value="hisZ_biosyn_reg"/>
    <property type="match status" value="1"/>
</dbReference>
<keyword evidence="12" id="KW-0328">Glycosyltransferase</keyword>
<proteinExistence type="inferred from homology"/>
<dbReference type="CDD" id="cd00773">
    <property type="entry name" value="HisRS-like_core"/>
    <property type="match status" value="1"/>
</dbReference>
<evidence type="ECO:0000256" key="6">
    <source>
        <dbReference type="ARBA" id="ARBA00022605"/>
    </source>
</evidence>
<evidence type="ECO:0000256" key="9">
    <source>
        <dbReference type="HAMAP-Rule" id="MF_00125"/>
    </source>
</evidence>
<evidence type="ECO:0000256" key="10">
    <source>
        <dbReference type="PIRSR" id="PIRSR001549-1"/>
    </source>
</evidence>
<dbReference type="AlphaFoldDB" id="A0A9D1H6I0"/>
<dbReference type="Gene3D" id="3.30.930.10">
    <property type="entry name" value="Bira Bifunctional Protein, Domain 2"/>
    <property type="match status" value="1"/>
</dbReference>
<evidence type="ECO:0000313" key="12">
    <source>
        <dbReference type="EMBL" id="HIT94635.1"/>
    </source>
</evidence>